<gene>
    <name evidence="1" type="ORF">AVEN_146226_1</name>
</gene>
<keyword evidence="2" id="KW-1185">Reference proteome</keyword>
<evidence type="ECO:0008006" key="3">
    <source>
        <dbReference type="Google" id="ProtNLM"/>
    </source>
</evidence>
<dbReference type="OrthoDB" id="413361at2759"/>
<evidence type="ECO:0000313" key="2">
    <source>
        <dbReference type="Proteomes" id="UP000499080"/>
    </source>
</evidence>
<dbReference type="Proteomes" id="UP000499080">
    <property type="component" value="Unassembled WGS sequence"/>
</dbReference>
<proteinExistence type="predicted"/>
<dbReference type="AlphaFoldDB" id="A0A4Y2P0I9"/>
<evidence type="ECO:0000313" key="1">
    <source>
        <dbReference type="EMBL" id="GBN44632.1"/>
    </source>
</evidence>
<name>A0A4Y2P0I9_ARAVE</name>
<accession>A0A4Y2P0I9</accession>
<protein>
    <recommendedName>
        <fullName evidence="3">Reverse transcriptase Ty1/copia-type domain-containing protein</fullName>
    </recommendedName>
</protein>
<organism evidence="1 2">
    <name type="scientific">Araneus ventricosus</name>
    <name type="common">Orbweaver spider</name>
    <name type="synonym">Epeira ventricosa</name>
    <dbReference type="NCBI Taxonomy" id="182803"/>
    <lineage>
        <taxon>Eukaryota</taxon>
        <taxon>Metazoa</taxon>
        <taxon>Ecdysozoa</taxon>
        <taxon>Arthropoda</taxon>
        <taxon>Chelicerata</taxon>
        <taxon>Arachnida</taxon>
        <taxon>Araneae</taxon>
        <taxon>Araneomorphae</taxon>
        <taxon>Entelegynae</taxon>
        <taxon>Araneoidea</taxon>
        <taxon>Araneidae</taxon>
        <taxon>Araneus</taxon>
    </lineage>
</organism>
<reference evidence="1 2" key="1">
    <citation type="journal article" date="2019" name="Sci. Rep.">
        <title>Orb-weaving spider Araneus ventricosus genome elucidates the spidroin gene catalogue.</title>
        <authorList>
            <person name="Kono N."/>
            <person name="Nakamura H."/>
            <person name="Ohtoshi R."/>
            <person name="Moran D.A.P."/>
            <person name="Shinohara A."/>
            <person name="Yoshida Y."/>
            <person name="Fujiwara M."/>
            <person name="Mori M."/>
            <person name="Tomita M."/>
            <person name="Arakawa K."/>
        </authorList>
    </citation>
    <scope>NUCLEOTIDE SEQUENCE [LARGE SCALE GENOMIC DNA]</scope>
</reference>
<comment type="caution">
    <text evidence="1">The sequence shown here is derived from an EMBL/GenBank/DDBJ whole genome shotgun (WGS) entry which is preliminary data.</text>
</comment>
<sequence length="80" mass="9642">MPSLRLVLVLTPQENLQYMTLDWFEVVYMSNPKTMMMDRKSVRTNGLKQTPREWFQKFQQFTKKLTFKKSSSDPCAYIRK</sequence>
<dbReference type="EMBL" id="BGPR01010170">
    <property type="protein sequence ID" value="GBN44632.1"/>
    <property type="molecule type" value="Genomic_DNA"/>
</dbReference>